<reference evidence="4" key="1">
    <citation type="submission" date="2017-11" db="EMBL/GenBank/DDBJ databases">
        <title>Complete Genome Sequence of Kyrpidia sp. Strain EA-1, a thermophilic, hydrogen-oxidizing Bacterium, isolated from the Azores.</title>
        <authorList>
            <person name="Reiner J.E."/>
            <person name="Lapp C.J."/>
            <person name="Bunk B."/>
            <person name="Gescher J."/>
        </authorList>
    </citation>
    <scope>NUCLEOTIDE SEQUENCE [LARGE SCALE GENOMIC DNA]</scope>
    <source>
        <strain evidence="4">EA-1</strain>
    </source>
</reference>
<dbReference type="InterPro" id="IPR038765">
    <property type="entry name" value="Papain-like_cys_pep_sf"/>
</dbReference>
<proteinExistence type="predicted"/>
<feature type="transmembrane region" description="Helical" evidence="1">
    <location>
        <begin position="98"/>
        <end position="116"/>
    </location>
</feature>
<keyword evidence="1" id="KW-0472">Membrane</keyword>
<evidence type="ECO:0000313" key="3">
    <source>
        <dbReference type="EMBL" id="ATY85648.1"/>
    </source>
</evidence>
<dbReference type="SMART" id="SM00460">
    <property type="entry name" value="TGc"/>
    <property type="match status" value="1"/>
</dbReference>
<dbReference type="SUPFAM" id="SSF54001">
    <property type="entry name" value="Cysteine proteinases"/>
    <property type="match status" value="1"/>
</dbReference>
<feature type="transmembrane region" description="Helical" evidence="1">
    <location>
        <begin position="59"/>
        <end position="77"/>
    </location>
</feature>
<dbReference type="KEGG" id="kyr:CVV65_12520"/>
<evidence type="ECO:0000313" key="4">
    <source>
        <dbReference type="Proteomes" id="UP000231932"/>
    </source>
</evidence>
<keyword evidence="4" id="KW-1185">Reference proteome</keyword>
<sequence>MRRDESCCRRTGGGCPLDHNWITLIAGFLLLSPIVIGLWRGLPGELELMKYSIRSALGSVQWILASLAALWLLRTVVAQNAWGIPQLQWISRQLHGSLIAWAVAVPVTAFLFSWILDLLAQPVIGLAVGVLHRLQGLASRLPRTLNHALGGLLQVPRGALHMLVFVAAIHLILPYIHAPTVEAMAKESSLYRWADTRVVSPFLSSPIAQKVPVLGDQANRWLTELTQEAANNAPPEARGFLTWQTRFQSNSQIDATAGQVVQGARTDREKAYRLYRWIGEHVQYDNQKAAAIEQGQIQSLSFGAIPTFNTGKGVCTDYSALMVAMGRAVGLKVKQEFGTAVLPDGSGGPHAWNVVYLADEKKWIPCDPTWEQAGNYFDNPDFYATHRPDHQRGVDAAQ</sequence>
<dbReference type="PANTHER" id="PTHR33490:SF3">
    <property type="entry name" value="CONSERVED INTEGRAL MEMBRANE PROTEIN"/>
    <property type="match status" value="1"/>
</dbReference>
<name>A0A2K8N8J7_9BACL</name>
<dbReference type="Proteomes" id="UP000231932">
    <property type="component" value="Chromosome"/>
</dbReference>
<gene>
    <name evidence="3" type="ORF">CVV65_12520</name>
</gene>
<evidence type="ECO:0000259" key="2">
    <source>
        <dbReference type="SMART" id="SM00460"/>
    </source>
</evidence>
<dbReference type="EMBL" id="CP024955">
    <property type="protein sequence ID" value="ATY85648.1"/>
    <property type="molecule type" value="Genomic_DNA"/>
</dbReference>
<evidence type="ECO:0000256" key="1">
    <source>
        <dbReference type="SAM" id="Phobius"/>
    </source>
</evidence>
<feature type="domain" description="Transglutaminase-like" evidence="2">
    <location>
        <begin position="307"/>
        <end position="370"/>
    </location>
</feature>
<dbReference type="Gene3D" id="3.10.620.30">
    <property type="match status" value="1"/>
</dbReference>
<dbReference type="InterPro" id="IPR002931">
    <property type="entry name" value="Transglutaminase-like"/>
</dbReference>
<keyword evidence="1" id="KW-1133">Transmembrane helix</keyword>
<dbReference type="AlphaFoldDB" id="A0A2K8N8J7"/>
<accession>A0A2K8N8J7</accession>
<feature type="transmembrane region" description="Helical" evidence="1">
    <location>
        <begin position="21"/>
        <end position="39"/>
    </location>
</feature>
<protein>
    <recommendedName>
        <fullName evidence="2">Transglutaminase-like domain-containing protein</fullName>
    </recommendedName>
</protein>
<dbReference type="Pfam" id="PF01841">
    <property type="entry name" value="Transglut_core"/>
    <property type="match status" value="1"/>
</dbReference>
<keyword evidence="1" id="KW-0812">Transmembrane</keyword>
<organism evidence="3 4">
    <name type="scientific">Kyrpidia spormannii</name>
    <dbReference type="NCBI Taxonomy" id="2055160"/>
    <lineage>
        <taxon>Bacteria</taxon>
        <taxon>Bacillati</taxon>
        <taxon>Bacillota</taxon>
        <taxon>Bacilli</taxon>
        <taxon>Bacillales</taxon>
        <taxon>Alicyclobacillaceae</taxon>
        <taxon>Kyrpidia</taxon>
    </lineage>
</organism>
<dbReference type="PANTHER" id="PTHR33490">
    <property type="entry name" value="BLR5614 PROTEIN-RELATED"/>
    <property type="match status" value="1"/>
</dbReference>